<dbReference type="eggNOG" id="COG3216">
    <property type="taxonomic scope" value="Bacteria"/>
</dbReference>
<reference evidence="4 5" key="1">
    <citation type="journal article" date="2013" name="Genome Announc.">
        <title>Draft Genome Sequence of an Alphaproteobacterium, Caenispirillum salinarum AK4(T), Isolated from a Solar Saltern.</title>
        <authorList>
            <person name="Khatri I."/>
            <person name="Singh A."/>
            <person name="Korpole S."/>
            <person name="Pinnaka A.K."/>
            <person name="Subramanian S."/>
        </authorList>
    </citation>
    <scope>NUCLEOTIDE SEQUENCE [LARGE SCALE GENOMIC DNA]</scope>
    <source>
        <strain evidence="4 5">AK4</strain>
    </source>
</reference>
<keyword evidence="5" id="KW-1185">Reference proteome</keyword>
<name>K9HT05_9PROT</name>
<accession>K9HT05</accession>
<proteinExistence type="predicted"/>
<evidence type="ECO:0000256" key="1">
    <source>
        <dbReference type="SAM" id="MobiDB-lite"/>
    </source>
</evidence>
<evidence type="ECO:0000313" key="4">
    <source>
        <dbReference type="EMBL" id="EKV31446.1"/>
    </source>
</evidence>
<dbReference type="OrthoDB" id="7360463at2"/>
<gene>
    <name evidence="4" type="ORF">C882_3819</name>
</gene>
<keyword evidence="2" id="KW-0472">Membrane</keyword>
<dbReference type="EMBL" id="ANHY01000006">
    <property type="protein sequence ID" value="EKV31446.1"/>
    <property type="molecule type" value="Genomic_DNA"/>
</dbReference>
<feature type="compositionally biased region" description="Gly residues" evidence="1">
    <location>
        <begin position="198"/>
        <end position="209"/>
    </location>
</feature>
<dbReference type="RefSeq" id="WP_009539927.1">
    <property type="nucleotide sequence ID" value="NZ_ANHY01000006.1"/>
</dbReference>
<comment type="caution">
    <text evidence="4">The sequence shown here is derived from an EMBL/GenBank/DDBJ whole genome shotgun (WGS) entry which is preliminary data.</text>
</comment>
<evidence type="ECO:0000313" key="5">
    <source>
        <dbReference type="Proteomes" id="UP000009881"/>
    </source>
</evidence>
<dbReference type="Pfam" id="PF09835">
    <property type="entry name" value="DUF2062"/>
    <property type="match status" value="1"/>
</dbReference>
<organism evidence="4 5">
    <name type="scientific">Caenispirillum salinarum AK4</name>
    <dbReference type="NCBI Taxonomy" id="1238182"/>
    <lineage>
        <taxon>Bacteria</taxon>
        <taxon>Pseudomonadati</taxon>
        <taxon>Pseudomonadota</taxon>
        <taxon>Alphaproteobacteria</taxon>
        <taxon>Rhodospirillales</taxon>
        <taxon>Novispirillaceae</taxon>
        <taxon>Caenispirillum</taxon>
    </lineage>
</organism>
<feature type="region of interest" description="Disordered" evidence="1">
    <location>
        <begin position="194"/>
        <end position="223"/>
    </location>
</feature>
<sequence>MFKRRVPKTFSVKVRDFVWPRPGWRRLGRLYALKLYRLQGTAGTIAAGFGCGAAVSFLPLVGFHFLAGAALAWALRANVLASAIGTIIGNPWTFPFIWILSWHTGTFLLGQETQSAHALDFGAVFAALWEGVITTDAKMLAENVWPVWWPMLVGSLPWALTAWAACYFPLKRLLTSYDRIRTMRRLERLAALTQTGTGTTGGEGTGTAGPGKPATAQASEGKK</sequence>
<dbReference type="AlphaFoldDB" id="K9HT05"/>
<feature type="transmembrane region" description="Helical" evidence="2">
    <location>
        <begin position="147"/>
        <end position="170"/>
    </location>
</feature>
<feature type="transmembrane region" description="Helical" evidence="2">
    <location>
        <begin position="45"/>
        <end position="67"/>
    </location>
</feature>
<keyword evidence="2" id="KW-0812">Transmembrane</keyword>
<feature type="transmembrane region" description="Helical" evidence="2">
    <location>
        <begin position="79"/>
        <end position="100"/>
    </location>
</feature>
<dbReference type="PANTHER" id="PTHR40547:SF1">
    <property type="entry name" value="SLL0298 PROTEIN"/>
    <property type="match status" value="1"/>
</dbReference>
<dbReference type="InterPro" id="IPR018639">
    <property type="entry name" value="DUF2062"/>
</dbReference>
<feature type="domain" description="DUF2062" evidence="3">
    <location>
        <begin position="28"/>
        <end position="181"/>
    </location>
</feature>
<keyword evidence="2" id="KW-1133">Transmembrane helix</keyword>
<evidence type="ECO:0000256" key="2">
    <source>
        <dbReference type="SAM" id="Phobius"/>
    </source>
</evidence>
<evidence type="ECO:0000259" key="3">
    <source>
        <dbReference type="Pfam" id="PF09835"/>
    </source>
</evidence>
<dbReference type="Proteomes" id="UP000009881">
    <property type="component" value="Unassembled WGS sequence"/>
</dbReference>
<feature type="compositionally biased region" description="Low complexity" evidence="1">
    <location>
        <begin position="210"/>
        <end position="223"/>
    </location>
</feature>
<protein>
    <recommendedName>
        <fullName evidence="3">DUF2062 domain-containing protein</fullName>
    </recommendedName>
</protein>
<dbReference type="PANTHER" id="PTHR40547">
    <property type="entry name" value="SLL0298 PROTEIN"/>
    <property type="match status" value="1"/>
</dbReference>
<dbReference type="PATRIC" id="fig|1238182.3.peg.1482"/>
<dbReference type="STRING" id="1238182.C882_3819"/>